<dbReference type="EMBL" id="BTGU01000025">
    <property type="protein sequence ID" value="GMN47242.1"/>
    <property type="molecule type" value="Genomic_DNA"/>
</dbReference>
<sequence length="66" mass="7896">MVTLRRLEDSSSSRYRRKRERDPQPQHRDIGTMTTMAPIARDRYNSDHEAWRRFNCRGGNLFPTNS</sequence>
<comment type="caution">
    <text evidence="2">The sequence shown here is derived from an EMBL/GenBank/DDBJ whole genome shotgun (WGS) entry which is preliminary data.</text>
</comment>
<feature type="compositionally biased region" description="Basic and acidic residues" evidence="1">
    <location>
        <begin position="1"/>
        <end position="11"/>
    </location>
</feature>
<evidence type="ECO:0000313" key="2">
    <source>
        <dbReference type="EMBL" id="GMN47242.1"/>
    </source>
</evidence>
<name>A0AA88AAI0_FICCA</name>
<feature type="compositionally biased region" description="Basic and acidic residues" evidence="1">
    <location>
        <begin position="20"/>
        <end position="30"/>
    </location>
</feature>
<evidence type="ECO:0000256" key="1">
    <source>
        <dbReference type="SAM" id="MobiDB-lite"/>
    </source>
</evidence>
<keyword evidence="3" id="KW-1185">Reference proteome</keyword>
<gene>
    <name evidence="2" type="ORF">TIFTF001_016414</name>
</gene>
<proteinExistence type="predicted"/>
<evidence type="ECO:0000313" key="3">
    <source>
        <dbReference type="Proteomes" id="UP001187192"/>
    </source>
</evidence>
<dbReference type="Proteomes" id="UP001187192">
    <property type="component" value="Unassembled WGS sequence"/>
</dbReference>
<dbReference type="AlphaFoldDB" id="A0AA88AAI0"/>
<accession>A0AA88AAI0</accession>
<organism evidence="2 3">
    <name type="scientific">Ficus carica</name>
    <name type="common">Common fig</name>
    <dbReference type="NCBI Taxonomy" id="3494"/>
    <lineage>
        <taxon>Eukaryota</taxon>
        <taxon>Viridiplantae</taxon>
        <taxon>Streptophyta</taxon>
        <taxon>Embryophyta</taxon>
        <taxon>Tracheophyta</taxon>
        <taxon>Spermatophyta</taxon>
        <taxon>Magnoliopsida</taxon>
        <taxon>eudicotyledons</taxon>
        <taxon>Gunneridae</taxon>
        <taxon>Pentapetalae</taxon>
        <taxon>rosids</taxon>
        <taxon>fabids</taxon>
        <taxon>Rosales</taxon>
        <taxon>Moraceae</taxon>
        <taxon>Ficeae</taxon>
        <taxon>Ficus</taxon>
    </lineage>
</organism>
<protein>
    <submittedName>
        <fullName evidence="2">Uncharacterized protein</fullName>
    </submittedName>
</protein>
<feature type="region of interest" description="Disordered" evidence="1">
    <location>
        <begin position="1"/>
        <end position="33"/>
    </location>
</feature>
<reference evidence="2" key="1">
    <citation type="submission" date="2023-07" db="EMBL/GenBank/DDBJ databases">
        <title>draft genome sequence of fig (Ficus carica).</title>
        <authorList>
            <person name="Takahashi T."/>
            <person name="Nishimura K."/>
        </authorList>
    </citation>
    <scope>NUCLEOTIDE SEQUENCE</scope>
</reference>